<protein>
    <submittedName>
        <fullName evidence="1">Uncharacterized protein</fullName>
    </submittedName>
</protein>
<reference evidence="1 2" key="1">
    <citation type="submission" date="2018-11" db="EMBL/GenBank/DDBJ databases">
        <authorList>
            <consortium name="Pathogen Informatics"/>
        </authorList>
    </citation>
    <scope>NUCLEOTIDE SEQUENCE [LARGE SCALE GENOMIC DNA]</scope>
    <source>
        <strain>Denwood</strain>
        <strain evidence="2">Zambia</strain>
    </source>
</reference>
<evidence type="ECO:0000313" key="2">
    <source>
        <dbReference type="Proteomes" id="UP000269396"/>
    </source>
</evidence>
<proteinExistence type="predicted"/>
<keyword evidence="2" id="KW-1185">Reference proteome</keyword>
<accession>A0A3P8BXF4</accession>
<name>A0A3P8BXF4_9TREM</name>
<dbReference type="Proteomes" id="UP000269396">
    <property type="component" value="Unassembled WGS sequence"/>
</dbReference>
<sequence>MPEIYKLLVPKQNKQFVFINVMNAQFKLRGKLIQS</sequence>
<dbReference type="EMBL" id="UZAL01002040">
    <property type="protein sequence ID" value="VDO80918.1"/>
    <property type="molecule type" value="Genomic_DNA"/>
</dbReference>
<gene>
    <name evidence="1" type="ORF">SMTD_LOCUS1733</name>
</gene>
<organism evidence="1 2">
    <name type="scientific">Schistosoma mattheei</name>
    <dbReference type="NCBI Taxonomy" id="31246"/>
    <lineage>
        <taxon>Eukaryota</taxon>
        <taxon>Metazoa</taxon>
        <taxon>Spiralia</taxon>
        <taxon>Lophotrochozoa</taxon>
        <taxon>Platyhelminthes</taxon>
        <taxon>Trematoda</taxon>
        <taxon>Digenea</taxon>
        <taxon>Strigeidida</taxon>
        <taxon>Schistosomatoidea</taxon>
        <taxon>Schistosomatidae</taxon>
        <taxon>Schistosoma</taxon>
    </lineage>
</organism>
<evidence type="ECO:0000313" key="1">
    <source>
        <dbReference type="EMBL" id="VDO80918.1"/>
    </source>
</evidence>
<dbReference type="AlphaFoldDB" id="A0A3P8BXF4"/>